<proteinExistence type="predicted"/>
<evidence type="ECO:0000313" key="2">
    <source>
        <dbReference type="EMBL" id="ATB39470.1"/>
    </source>
</evidence>
<dbReference type="EMBL" id="CP022098">
    <property type="protein sequence ID" value="ATB39470.1"/>
    <property type="molecule type" value="Genomic_DNA"/>
</dbReference>
<sequence length="48" mass="5138">MAIGTPGGDERDDDHDRRGDQPKTLNDGHSRMNSIAALVNARTFSSGP</sequence>
<evidence type="ECO:0000313" key="3">
    <source>
        <dbReference type="Proteomes" id="UP000217257"/>
    </source>
</evidence>
<gene>
    <name evidence="2" type="ORF">CYFUS_004914</name>
</gene>
<reference evidence="2 3" key="1">
    <citation type="submission" date="2017-06" db="EMBL/GenBank/DDBJ databases">
        <title>Sequencing and comparative analysis of myxobacterial genomes.</title>
        <authorList>
            <person name="Rupp O."/>
            <person name="Goesmann A."/>
            <person name="Sogaard-Andersen L."/>
        </authorList>
    </citation>
    <scope>NUCLEOTIDE SEQUENCE [LARGE SCALE GENOMIC DNA]</scope>
    <source>
        <strain evidence="2 3">DSM 52655</strain>
    </source>
</reference>
<dbReference type="AlphaFoldDB" id="A0A250J7F5"/>
<protein>
    <submittedName>
        <fullName evidence="2">Uncharacterized protein</fullName>
    </submittedName>
</protein>
<evidence type="ECO:0000256" key="1">
    <source>
        <dbReference type="SAM" id="MobiDB-lite"/>
    </source>
</evidence>
<name>A0A250J7F5_9BACT</name>
<organism evidence="2 3">
    <name type="scientific">Cystobacter fuscus</name>
    <dbReference type="NCBI Taxonomy" id="43"/>
    <lineage>
        <taxon>Bacteria</taxon>
        <taxon>Pseudomonadati</taxon>
        <taxon>Myxococcota</taxon>
        <taxon>Myxococcia</taxon>
        <taxon>Myxococcales</taxon>
        <taxon>Cystobacterineae</taxon>
        <taxon>Archangiaceae</taxon>
        <taxon>Cystobacter</taxon>
    </lineage>
</organism>
<feature type="region of interest" description="Disordered" evidence="1">
    <location>
        <begin position="1"/>
        <end position="33"/>
    </location>
</feature>
<accession>A0A250J7F5</accession>
<dbReference type="KEGG" id="cfus:CYFUS_004914"/>
<dbReference type="Proteomes" id="UP000217257">
    <property type="component" value="Chromosome"/>
</dbReference>
<feature type="compositionally biased region" description="Basic and acidic residues" evidence="1">
    <location>
        <begin position="14"/>
        <end position="30"/>
    </location>
</feature>